<comment type="caution">
    <text evidence="3">The sequence shown here is derived from an EMBL/GenBank/DDBJ whole genome shotgun (WGS) entry which is preliminary data.</text>
</comment>
<organism evidence="3 4">
    <name type="scientific">Streptococcus taonis</name>
    <dbReference type="NCBI Taxonomy" id="3041623"/>
    <lineage>
        <taxon>Bacteria</taxon>
        <taxon>Bacillati</taxon>
        <taxon>Bacillota</taxon>
        <taxon>Bacilli</taxon>
        <taxon>Lactobacillales</taxon>
        <taxon>Streptococcaceae</taxon>
        <taxon>Streptococcus</taxon>
    </lineage>
</organism>
<dbReference type="InterPro" id="IPR004341">
    <property type="entry name" value="CAT_RNA-bd_dom"/>
</dbReference>
<dbReference type="PROSITE" id="PS51372">
    <property type="entry name" value="PRD_2"/>
    <property type="match status" value="2"/>
</dbReference>
<dbReference type="InterPro" id="IPR050661">
    <property type="entry name" value="BglG_antiterminators"/>
</dbReference>
<feature type="domain" description="PRD" evidence="2">
    <location>
        <begin position="66"/>
        <end position="170"/>
    </location>
</feature>
<accession>A0ABT6PC18</accession>
<dbReference type="Proteomes" id="UP001160991">
    <property type="component" value="Unassembled WGS sequence"/>
</dbReference>
<dbReference type="RefSeq" id="WP_248034353.1">
    <property type="nucleotide sequence ID" value="NZ_JARZZP010000003.1"/>
</dbReference>
<dbReference type="Pfam" id="PF00874">
    <property type="entry name" value="PRD"/>
    <property type="match status" value="2"/>
</dbReference>
<dbReference type="SMART" id="SM01061">
    <property type="entry name" value="CAT_RBD"/>
    <property type="match status" value="1"/>
</dbReference>
<reference evidence="3" key="1">
    <citation type="submission" date="2023-04" db="EMBL/GenBank/DDBJ databases">
        <title>A new Streptococcus species isolated from the patient with bacteremia.</title>
        <authorList>
            <person name="Chen Y.-S."/>
            <person name="Lee C.-Y."/>
            <person name="Chan C.-K."/>
        </authorList>
    </citation>
    <scope>NUCLEOTIDE SEQUENCE</scope>
    <source>
        <strain evidence="3">ST22-14</strain>
    </source>
</reference>
<dbReference type="EMBL" id="JARZZP010000003">
    <property type="protein sequence ID" value="MDI1473474.1"/>
    <property type="molecule type" value="Genomic_DNA"/>
</dbReference>
<feature type="domain" description="PRD" evidence="2">
    <location>
        <begin position="172"/>
        <end position="278"/>
    </location>
</feature>
<sequence length="278" mass="32798">MYRILNPMNNNVSLVRNSKGEELIVIGKGISFGKKKGDLISEDQVEKVFRMKTEESRENFMALLKDVPLDFITVTYEIIDNLSKKYQYPVQEYLYVTLTDHIYCSYQAISQGRYKDSNLPDISAKYPIAFQIAQEAFEIYRQKLTENFPEDEIIRIAYHFINAEGENAVEVVESIDKRKEILKKVESVLKSYKIQRTPENNNFYDRFMIHLNYFLDYLDRSRDDNQSLLDMEEHIKNTYPEAFEIGSKIYEVIAQETGLDLYKSERVYLVLHIQRLLS</sequence>
<keyword evidence="4" id="KW-1185">Reference proteome</keyword>
<evidence type="ECO:0000313" key="3">
    <source>
        <dbReference type="EMBL" id="MDI1473474.1"/>
    </source>
</evidence>
<dbReference type="Gene3D" id="1.10.1790.10">
    <property type="entry name" value="PRD domain"/>
    <property type="match status" value="2"/>
</dbReference>
<dbReference type="SUPFAM" id="SSF50151">
    <property type="entry name" value="SacY-like RNA-binding domain"/>
    <property type="match status" value="1"/>
</dbReference>
<dbReference type="SUPFAM" id="SSF63520">
    <property type="entry name" value="PTS-regulatory domain, PRD"/>
    <property type="match status" value="2"/>
</dbReference>
<evidence type="ECO:0000259" key="2">
    <source>
        <dbReference type="PROSITE" id="PS51372"/>
    </source>
</evidence>
<dbReference type="PANTHER" id="PTHR30185">
    <property type="entry name" value="CRYPTIC BETA-GLUCOSIDE BGL OPERON ANTITERMINATOR"/>
    <property type="match status" value="1"/>
</dbReference>
<dbReference type="PANTHER" id="PTHR30185:SF15">
    <property type="entry name" value="CRYPTIC BETA-GLUCOSIDE BGL OPERON ANTITERMINATOR"/>
    <property type="match status" value="1"/>
</dbReference>
<evidence type="ECO:0000313" key="4">
    <source>
        <dbReference type="Proteomes" id="UP001160991"/>
    </source>
</evidence>
<dbReference type="InterPro" id="IPR011608">
    <property type="entry name" value="PRD"/>
</dbReference>
<gene>
    <name evidence="3" type="ORF">QEZ38_02060</name>
</gene>
<protein>
    <submittedName>
        <fullName evidence="3">Transcription antiterminator</fullName>
    </submittedName>
</protein>
<dbReference type="Pfam" id="PF03123">
    <property type="entry name" value="CAT_RBD"/>
    <property type="match status" value="1"/>
</dbReference>
<evidence type="ECO:0000256" key="1">
    <source>
        <dbReference type="ARBA" id="ARBA00022737"/>
    </source>
</evidence>
<dbReference type="InterPro" id="IPR036650">
    <property type="entry name" value="CAT_RNA-bd_dom_sf"/>
</dbReference>
<keyword evidence="1" id="KW-0677">Repeat</keyword>
<proteinExistence type="predicted"/>
<dbReference type="InterPro" id="IPR036634">
    <property type="entry name" value="PRD_sf"/>
</dbReference>
<dbReference type="Gene3D" id="2.30.24.10">
    <property type="entry name" value="CAT RNA-binding domain"/>
    <property type="match status" value="1"/>
</dbReference>
<name>A0ABT6PC18_9STRE</name>